<dbReference type="EMBL" id="CM001488">
    <property type="protein sequence ID" value="EIM65366.1"/>
    <property type="molecule type" value="Genomic_DNA"/>
</dbReference>
<accession>I5B7A3</accession>
<dbReference type="eggNOG" id="COG3385">
    <property type="taxonomic scope" value="Bacteria"/>
</dbReference>
<evidence type="ECO:0000313" key="2">
    <source>
        <dbReference type="Proteomes" id="UP000005778"/>
    </source>
</evidence>
<reference evidence="1 2" key="1">
    <citation type="submission" date="2011-09" db="EMBL/GenBank/DDBJ databases">
        <authorList>
            <consortium name="US DOE Joint Genome Institute (JGI-PGF)"/>
            <person name="Lucas S."/>
            <person name="Han J."/>
            <person name="Lapidus A."/>
            <person name="Cheng J.-F."/>
            <person name="Goodwin L."/>
            <person name="Pitluck S."/>
            <person name="Peters L."/>
            <person name="Land M.L."/>
            <person name="Hauser L."/>
            <person name="Orellana R."/>
            <person name="Lovley D."/>
            <person name="Woyke T.J."/>
        </authorList>
    </citation>
    <scope>NUCLEOTIDE SEQUENCE [LARGE SCALE GENOMIC DNA]</scope>
    <source>
        <strain evidence="1 2">2ac9</strain>
    </source>
</reference>
<dbReference type="RefSeq" id="WP_004075486.1">
    <property type="nucleotide sequence ID" value="NZ_CM001488.1"/>
</dbReference>
<reference evidence="1 2" key="2">
    <citation type="submission" date="2012-02" db="EMBL/GenBank/DDBJ databases">
        <title>Improved High-Quality Draft sequence of Desulfobacter postgatei 2ac9.</title>
        <authorList>
            <consortium name="US DOE Joint Genome Institute"/>
            <person name="Lucas S."/>
            <person name="Han J."/>
            <person name="Lapidus A."/>
            <person name="Cheng J.-F."/>
            <person name="Goodwin L."/>
            <person name="Pitluck S."/>
            <person name="Peters L."/>
            <person name="Ovchinnikova G."/>
            <person name="Held B."/>
            <person name="Detter J.C."/>
            <person name="Han C."/>
            <person name="Tapia R."/>
            <person name="Land M."/>
            <person name="Hauser L."/>
            <person name="Kyrpides N."/>
            <person name="Ivanova N."/>
            <person name="Pagani I."/>
            <person name="Orellana R."/>
            <person name="Lovley D."/>
            <person name="Woyke T."/>
        </authorList>
    </citation>
    <scope>NUCLEOTIDE SEQUENCE [LARGE SCALE GENOMIC DNA]</scope>
    <source>
        <strain evidence="1 2">2ac9</strain>
    </source>
</reference>
<name>I5B7A3_9BACT</name>
<keyword evidence="2" id="KW-1185">Reference proteome</keyword>
<proteinExistence type="predicted"/>
<organism evidence="1 2">
    <name type="scientific">Desulfobacter postgatei 2ac9</name>
    <dbReference type="NCBI Taxonomy" id="879212"/>
    <lineage>
        <taxon>Bacteria</taxon>
        <taxon>Pseudomonadati</taxon>
        <taxon>Thermodesulfobacteriota</taxon>
        <taxon>Desulfobacteria</taxon>
        <taxon>Desulfobacterales</taxon>
        <taxon>Desulfobacteraceae</taxon>
        <taxon>Desulfobacter</taxon>
    </lineage>
</organism>
<dbReference type="Proteomes" id="UP000005778">
    <property type="component" value="Chromosome"/>
</dbReference>
<dbReference type="AlphaFoldDB" id="I5B7A3"/>
<gene>
    <name evidence="1" type="ORF">DespoDRAFT_03615</name>
</gene>
<protein>
    <submittedName>
        <fullName evidence="1">Uncharacterized protein</fullName>
    </submittedName>
</protein>
<dbReference type="HOGENOM" id="CLU_1841914_0_0_7"/>
<evidence type="ECO:0000313" key="1">
    <source>
        <dbReference type="EMBL" id="EIM65366.1"/>
    </source>
</evidence>
<dbReference type="STRING" id="879212.DespoDRAFT_03615"/>
<sequence>MHLSISFGHQHSETQSKPSYFRGHCWGAIGMLIGFDAYERFVMIGSIALDLLQLISLKYQNSVWREFQGFLRTKSRSLLSERTVKFVIANLLIVDLFSSAPGAIIREIQKYRFKKKMLKPGVLPEKLVPDPETALPKLE</sequence>